<dbReference type="EMBL" id="ASPP01028576">
    <property type="protein sequence ID" value="ETO05071.1"/>
    <property type="molecule type" value="Genomic_DNA"/>
</dbReference>
<sequence>MKNTEAYQYEQKKIVSTPNANKIEDDNSVPSLLVDLDHTIGFSAHSVSPLHFLQRSTNNSKFLNMSSLASNLPDSEQKEDKNDQENPEIVLAKFGNPHEQISLQNHRGQISVCALSPGVMCIIYFFVYKKKIKKKI</sequence>
<comment type="caution">
    <text evidence="3">The sequence shown here is derived from an EMBL/GenBank/DDBJ whole genome shotgun (WGS) entry which is preliminary data.</text>
</comment>
<reference evidence="3 4" key="1">
    <citation type="journal article" date="2013" name="Curr. Biol.">
        <title>The Genome of the Foraminiferan Reticulomyxa filosa.</title>
        <authorList>
            <person name="Glockner G."/>
            <person name="Hulsmann N."/>
            <person name="Schleicher M."/>
            <person name="Noegel A.A."/>
            <person name="Eichinger L."/>
            <person name="Gallinger C."/>
            <person name="Pawlowski J."/>
            <person name="Sierra R."/>
            <person name="Euteneuer U."/>
            <person name="Pillet L."/>
            <person name="Moustafa A."/>
            <person name="Platzer M."/>
            <person name="Groth M."/>
            <person name="Szafranski K."/>
            <person name="Schliwa M."/>
        </authorList>
    </citation>
    <scope>NUCLEOTIDE SEQUENCE [LARGE SCALE GENOMIC DNA]</scope>
</reference>
<keyword evidence="2" id="KW-0812">Transmembrane</keyword>
<protein>
    <submittedName>
        <fullName evidence="3">Uncharacterized protein</fullName>
    </submittedName>
</protein>
<keyword evidence="2" id="KW-1133">Transmembrane helix</keyword>
<feature type="transmembrane region" description="Helical" evidence="2">
    <location>
        <begin position="108"/>
        <end position="127"/>
    </location>
</feature>
<gene>
    <name evidence="3" type="ORF">RFI_32327</name>
</gene>
<accession>X6LUL0</accession>
<evidence type="ECO:0000256" key="2">
    <source>
        <dbReference type="SAM" id="Phobius"/>
    </source>
</evidence>
<proteinExistence type="predicted"/>
<keyword evidence="2" id="KW-0472">Membrane</keyword>
<evidence type="ECO:0000313" key="4">
    <source>
        <dbReference type="Proteomes" id="UP000023152"/>
    </source>
</evidence>
<evidence type="ECO:0000313" key="3">
    <source>
        <dbReference type="EMBL" id="ETO05071.1"/>
    </source>
</evidence>
<evidence type="ECO:0000256" key="1">
    <source>
        <dbReference type="SAM" id="MobiDB-lite"/>
    </source>
</evidence>
<feature type="compositionally biased region" description="Basic and acidic residues" evidence="1">
    <location>
        <begin position="75"/>
        <end position="84"/>
    </location>
</feature>
<name>X6LUL0_RETFI</name>
<dbReference type="AlphaFoldDB" id="X6LUL0"/>
<keyword evidence="4" id="KW-1185">Reference proteome</keyword>
<dbReference type="Proteomes" id="UP000023152">
    <property type="component" value="Unassembled WGS sequence"/>
</dbReference>
<organism evidence="3 4">
    <name type="scientific">Reticulomyxa filosa</name>
    <dbReference type="NCBI Taxonomy" id="46433"/>
    <lineage>
        <taxon>Eukaryota</taxon>
        <taxon>Sar</taxon>
        <taxon>Rhizaria</taxon>
        <taxon>Retaria</taxon>
        <taxon>Foraminifera</taxon>
        <taxon>Monothalamids</taxon>
        <taxon>Reticulomyxidae</taxon>
        <taxon>Reticulomyxa</taxon>
    </lineage>
</organism>
<feature type="region of interest" description="Disordered" evidence="1">
    <location>
        <begin position="67"/>
        <end position="87"/>
    </location>
</feature>